<feature type="region of interest" description="Disordered" evidence="1">
    <location>
        <begin position="1"/>
        <end position="20"/>
    </location>
</feature>
<reference evidence="2 3" key="1">
    <citation type="submission" date="2012-02" db="EMBL/GenBank/DDBJ databases">
        <title>Whole genome shotgun sequence of Gordonia terrae NBRC 100016.</title>
        <authorList>
            <person name="Takarada H."/>
            <person name="Hosoyama A."/>
            <person name="Tsuchikane K."/>
            <person name="Katsumata H."/>
            <person name="Yamazaki S."/>
            <person name="Fujita N."/>
        </authorList>
    </citation>
    <scope>NUCLEOTIDE SEQUENCE [LARGE SCALE GENOMIC DNA]</scope>
    <source>
        <strain evidence="2 3">NBRC 100016</strain>
    </source>
</reference>
<evidence type="ECO:0000256" key="1">
    <source>
        <dbReference type="SAM" id="MobiDB-lite"/>
    </source>
</evidence>
<evidence type="ECO:0000313" key="2">
    <source>
        <dbReference type="EMBL" id="GAB44423.1"/>
    </source>
</evidence>
<keyword evidence="3" id="KW-1185">Reference proteome</keyword>
<name>A0ABQ0HEZ2_9ACTN</name>
<gene>
    <name evidence="2" type="ORF">GOTRE_065_00100</name>
</gene>
<comment type="caution">
    <text evidence="2">The sequence shown here is derived from an EMBL/GenBank/DDBJ whole genome shotgun (WGS) entry which is preliminary data.</text>
</comment>
<organism evidence="2 3">
    <name type="scientific">Gordonia terrae NBRC 100016</name>
    <dbReference type="NCBI Taxonomy" id="1089454"/>
    <lineage>
        <taxon>Bacteria</taxon>
        <taxon>Bacillati</taxon>
        <taxon>Actinomycetota</taxon>
        <taxon>Actinomycetes</taxon>
        <taxon>Mycobacteriales</taxon>
        <taxon>Gordoniaceae</taxon>
        <taxon>Gordonia</taxon>
    </lineage>
</organism>
<dbReference type="Proteomes" id="UP000004881">
    <property type="component" value="Unassembled WGS sequence"/>
</dbReference>
<evidence type="ECO:0000313" key="3">
    <source>
        <dbReference type="Proteomes" id="UP000004881"/>
    </source>
</evidence>
<evidence type="ECO:0008006" key="4">
    <source>
        <dbReference type="Google" id="ProtNLM"/>
    </source>
</evidence>
<dbReference type="InterPro" id="IPR024520">
    <property type="entry name" value="DUF3558"/>
</dbReference>
<dbReference type="Pfam" id="PF12079">
    <property type="entry name" value="DUF3558"/>
    <property type="match status" value="1"/>
</dbReference>
<sequence length="184" mass="19954">MAGSPSSSHTSVSSVRQTDGAGRELPFVTKFQNRWNINNDGTTYEPCTQVLESVLRQFGLDPASARDAAASDFQTARGCDWTFADHARSSISQFVGNLVRPDEGLTGHKILNQAGTTWLPDTEVEGRRVLTESMMPGDCTVYVQSGTAVVITSVTRLGSRRPATEAVCREATDFLRATIDEIPV</sequence>
<proteinExistence type="predicted"/>
<protein>
    <recommendedName>
        <fullName evidence="4">DUF3558 domain-containing protein</fullName>
    </recommendedName>
</protein>
<accession>A0ABQ0HEZ2</accession>
<feature type="compositionally biased region" description="Low complexity" evidence="1">
    <location>
        <begin position="1"/>
        <end position="14"/>
    </location>
</feature>
<dbReference type="EMBL" id="BAFD01000065">
    <property type="protein sequence ID" value="GAB44423.1"/>
    <property type="molecule type" value="Genomic_DNA"/>
</dbReference>